<dbReference type="Proteomes" id="UP000618795">
    <property type="component" value="Unassembled WGS sequence"/>
</dbReference>
<evidence type="ECO:0000313" key="2">
    <source>
        <dbReference type="Proteomes" id="UP000618795"/>
    </source>
</evidence>
<dbReference type="EMBL" id="BMTD01000005">
    <property type="protein sequence ID" value="GGU92860.1"/>
    <property type="molecule type" value="Genomic_DNA"/>
</dbReference>
<reference evidence="1" key="2">
    <citation type="submission" date="2020-09" db="EMBL/GenBank/DDBJ databases">
        <authorList>
            <person name="Sun Q."/>
            <person name="Ohkuma M."/>
        </authorList>
    </citation>
    <scope>NUCLEOTIDE SEQUENCE</scope>
    <source>
        <strain evidence="1">JCM 4369</strain>
    </source>
</reference>
<gene>
    <name evidence="1" type="ORF">GCM10010260_29540</name>
</gene>
<organism evidence="1 2">
    <name type="scientific">Streptomyces filipinensis</name>
    <dbReference type="NCBI Taxonomy" id="66887"/>
    <lineage>
        <taxon>Bacteria</taxon>
        <taxon>Bacillati</taxon>
        <taxon>Actinomycetota</taxon>
        <taxon>Actinomycetes</taxon>
        <taxon>Kitasatosporales</taxon>
        <taxon>Streptomycetaceae</taxon>
        <taxon>Streptomyces</taxon>
    </lineage>
</organism>
<accession>A0A918IC73</accession>
<comment type="caution">
    <text evidence="1">The sequence shown here is derived from an EMBL/GenBank/DDBJ whole genome shotgun (WGS) entry which is preliminary data.</text>
</comment>
<protein>
    <submittedName>
        <fullName evidence="1">Uncharacterized protein</fullName>
    </submittedName>
</protein>
<keyword evidence="2" id="KW-1185">Reference proteome</keyword>
<dbReference type="AlphaFoldDB" id="A0A918IC73"/>
<reference evidence="1" key="1">
    <citation type="journal article" date="2014" name="Int. J. Syst. Evol. Microbiol.">
        <title>Complete genome sequence of Corynebacterium casei LMG S-19264T (=DSM 44701T), isolated from a smear-ripened cheese.</title>
        <authorList>
            <consortium name="US DOE Joint Genome Institute (JGI-PGF)"/>
            <person name="Walter F."/>
            <person name="Albersmeier A."/>
            <person name="Kalinowski J."/>
            <person name="Ruckert C."/>
        </authorList>
    </citation>
    <scope>NUCLEOTIDE SEQUENCE</scope>
    <source>
        <strain evidence="1">JCM 4369</strain>
    </source>
</reference>
<evidence type="ECO:0000313" key="1">
    <source>
        <dbReference type="EMBL" id="GGU92860.1"/>
    </source>
</evidence>
<proteinExistence type="predicted"/>
<name>A0A918IC73_9ACTN</name>
<sequence>MIARRDALPNNAPIRWDQSYEPTARVPGVNGGRLRGSVEAQVRSDVMGPLVRTGRFRSRRADTEGNFTC</sequence>